<evidence type="ECO:0000313" key="3">
    <source>
        <dbReference type="Proteomes" id="UP000283522"/>
    </source>
</evidence>
<name>A0A418PNI7_9BACT</name>
<proteinExistence type="predicted"/>
<dbReference type="AlphaFoldDB" id="A0A418PNI7"/>
<evidence type="ECO:0000313" key="2">
    <source>
        <dbReference type="EMBL" id="RIW13583.1"/>
    </source>
</evidence>
<comment type="caution">
    <text evidence="2">The sequence shown here is derived from an EMBL/GenBank/DDBJ whole genome shotgun (WGS) entry which is preliminary data.</text>
</comment>
<reference evidence="2 3" key="1">
    <citation type="submission" date="2018-09" db="EMBL/GenBank/DDBJ databases">
        <authorList>
            <person name="Wang X."/>
            <person name="Du Z."/>
        </authorList>
    </citation>
    <scope>NUCLEOTIDE SEQUENCE [LARGE SCALE GENOMIC DNA]</scope>
    <source>
        <strain evidence="2 3">N3</strain>
    </source>
</reference>
<keyword evidence="1" id="KW-0812">Transmembrane</keyword>
<feature type="transmembrane region" description="Helical" evidence="1">
    <location>
        <begin position="6"/>
        <end position="29"/>
    </location>
</feature>
<protein>
    <submittedName>
        <fullName evidence="2">Uncharacterized protein</fullName>
    </submittedName>
</protein>
<dbReference type="Proteomes" id="UP000283522">
    <property type="component" value="Unassembled WGS sequence"/>
</dbReference>
<feature type="transmembrane region" description="Helical" evidence="1">
    <location>
        <begin position="73"/>
        <end position="93"/>
    </location>
</feature>
<accession>A0A418PNI7</accession>
<gene>
    <name evidence="2" type="ORF">D0X99_15145</name>
</gene>
<sequence length="98" mass="11641">MKNLIFNPIGLFCTWTMACVFFWFIIQIISDDFHPSSQTQFVLRTYLFISLVCGIFLISLLNMFLFKEWVRRFWFFNGFLTLVTGGTILFFIIKISTI</sequence>
<dbReference type="EMBL" id="QXML01000008">
    <property type="protein sequence ID" value="RIW13583.1"/>
    <property type="molecule type" value="Genomic_DNA"/>
</dbReference>
<keyword evidence="1" id="KW-1133">Transmembrane helix</keyword>
<keyword evidence="1" id="KW-0472">Membrane</keyword>
<keyword evidence="3" id="KW-1185">Reference proteome</keyword>
<feature type="transmembrane region" description="Helical" evidence="1">
    <location>
        <begin position="41"/>
        <end position="61"/>
    </location>
</feature>
<organism evidence="2 3">
    <name type="scientific">Algoriphagus lacus</name>
    <dbReference type="NCBI Taxonomy" id="2056311"/>
    <lineage>
        <taxon>Bacteria</taxon>
        <taxon>Pseudomonadati</taxon>
        <taxon>Bacteroidota</taxon>
        <taxon>Cytophagia</taxon>
        <taxon>Cytophagales</taxon>
        <taxon>Cyclobacteriaceae</taxon>
        <taxon>Algoriphagus</taxon>
    </lineage>
</organism>
<evidence type="ECO:0000256" key="1">
    <source>
        <dbReference type="SAM" id="Phobius"/>
    </source>
</evidence>
<dbReference type="PROSITE" id="PS51257">
    <property type="entry name" value="PROKAR_LIPOPROTEIN"/>
    <property type="match status" value="1"/>
</dbReference>